<reference evidence="4" key="1">
    <citation type="submission" date="2022-01" db="EMBL/GenBank/DDBJ databases">
        <authorList>
            <person name="King R."/>
        </authorList>
    </citation>
    <scope>NUCLEOTIDE SEQUENCE</scope>
</reference>
<dbReference type="EMBL" id="OU892278">
    <property type="protein sequence ID" value="CAG9764471.1"/>
    <property type="molecule type" value="Genomic_DNA"/>
</dbReference>
<evidence type="ECO:0000259" key="3">
    <source>
        <dbReference type="PROSITE" id="PS50158"/>
    </source>
</evidence>
<feature type="domain" description="CCHC-type" evidence="3">
    <location>
        <begin position="217"/>
        <end position="232"/>
    </location>
</feature>
<evidence type="ECO:0000313" key="5">
    <source>
        <dbReference type="Proteomes" id="UP001152799"/>
    </source>
</evidence>
<accession>A0A9N9MKW8</accession>
<keyword evidence="1" id="KW-0479">Metal-binding</keyword>
<protein>
    <recommendedName>
        <fullName evidence="3">CCHC-type domain-containing protein</fullName>
    </recommendedName>
</protein>
<feature type="compositionally biased region" description="Polar residues" evidence="2">
    <location>
        <begin position="10"/>
        <end position="20"/>
    </location>
</feature>
<sequence>MASPPGGEGTSAQTQINSSEKAVETMDGDFGDISTDKTQTKKCFNTFTDKYNLSCIYVMIENTSKENFGRVHPLRVGHILHKKLMIQNIIEVKAVGKNRVRVQLKSLKDANLLINNVALEKENLRAFIPNHLLETKGLIRGVDTFFEESYILQNINSSSKVTEIKRFTKKVYKEDSSFIVKKQTVLITFEGNILPAEVSIDTVFFPVEMYYGKVTQCFKCLSYGHISKQCKSNKHLCVSCGKDKNEDTEHSCTAVDIHCVHCKTGTHKSYSKNCPFFEKQKSLKKIMIDNKITFKEAEALYKNSYSGIIVNNRFSLLNDPISYDNQFPSLPVNRLGNNASNKKPPAQRFTAISQPLPSTSNNNHNFKKRKQNFSPSPQAQPMFPFVFGSSTPLTPMGNNKETSDEFTEIGTLLINTLTEYFVNLVKNCNSLDDIRKINFENIKSKLSDIISERKPPLNWKDYLRNDENKTELYAFLSAELLSLLQDIRIITNVGSEIKSSVSLGSFLRDISLQGLEEADGRIILHAMDIACGSARRIVIRSSDTDVLVLAVSFIRELHKKKGLKELWVLFGVGKDRRYVAAHDVASTLGEKKATTLRFFYCLTGVTLPTIPEETQEDVDGDLQGQV</sequence>
<keyword evidence="5" id="KW-1185">Reference proteome</keyword>
<dbReference type="Proteomes" id="UP001152799">
    <property type="component" value="Chromosome 2"/>
</dbReference>
<keyword evidence="1" id="KW-0862">Zinc</keyword>
<dbReference type="GO" id="GO:0003676">
    <property type="term" value="F:nucleic acid binding"/>
    <property type="evidence" value="ECO:0007669"/>
    <property type="project" value="InterPro"/>
</dbReference>
<dbReference type="SMART" id="SM00343">
    <property type="entry name" value="ZnF_C2HC"/>
    <property type="match status" value="1"/>
</dbReference>
<organism evidence="4 5">
    <name type="scientific">Ceutorhynchus assimilis</name>
    <name type="common">cabbage seed weevil</name>
    <dbReference type="NCBI Taxonomy" id="467358"/>
    <lineage>
        <taxon>Eukaryota</taxon>
        <taxon>Metazoa</taxon>
        <taxon>Ecdysozoa</taxon>
        <taxon>Arthropoda</taxon>
        <taxon>Hexapoda</taxon>
        <taxon>Insecta</taxon>
        <taxon>Pterygota</taxon>
        <taxon>Neoptera</taxon>
        <taxon>Endopterygota</taxon>
        <taxon>Coleoptera</taxon>
        <taxon>Polyphaga</taxon>
        <taxon>Cucujiformia</taxon>
        <taxon>Curculionidae</taxon>
        <taxon>Ceutorhynchinae</taxon>
        <taxon>Ceutorhynchus</taxon>
    </lineage>
</organism>
<gene>
    <name evidence="4" type="ORF">CEUTPL_LOCUS5111</name>
</gene>
<dbReference type="GO" id="GO:0008270">
    <property type="term" value="F:zinc ion binding"/>
    <property type="evidence" value="ECO:0007669"/>
    <property type="project" value="UniProtKB-KW"/>
</dbReference>
<dbReference type="OrthoDB" id="6771235at2759"/>
<evidence type="ECO:0000256" key="1">
    <source>
        <dbReference type="PROSITE-ProRule" id="PRU00047"/>
    </source>
</evidence>
<feature type="region of interest" description="Disordered" evidence="2">
    <location>
        <begin position="1"/>
        <end position="21"/>
    </location>
</feature>
<keyword evidence="1" id="KW-0863">Zinc-finger</keyword>
<evidence type="ECO:0000256" key="2">
    <source>
        <dbReference type="SAM" id="MobiDB-lite"/>
    </source>
</evidence>
<dbReference type="AlphaFoldDB" id="A0A9N9MKW8"/>
<evidence type="ECO:0000313" key="4">
    <source>
        <dbReference type="EMBL" id="CAG9764471.1"/>
    </source>
</evidence>
<dbReference type="PROSITE" id="PS50158">
    <property type="entry name" value="ZF_CCHC"/>
    <property type="match status" value="1"/>
</dbReference>
<dbReference type="InterPro" id="IPR001878">
    <property type="entry name" value="Znf_CCHC"/>
</dbReference>
<proteinExistence type="predicted"/>
<name>A0A9N9MKW8_9CUCU</name>